<evidence type="ECO:0000313" key="3">
    <source>
        <dbReference type="Proteomes" id="UP000548476"/>
    </source>
</evidence>
<dbReference type="RefSeq" id="WP_184788972.1">
    <property type="nucleotide sequence ID" value="NZ_BONT01000046.1"/>
</dbReference>
<keyword evidence="3" id="KW-1185">Reference proteome</keyword>
<name>A0A841FJS9_9ACTN</name>
<dbReference type="GO" id="GO:0080030">
    <property type="term" value="F:methyl indole-3-acetate esterase activity"/>
    <property type="evidence" value="ECO:0007669"/>
    <property type="project" value="TreeGrafter"/>
</dbReference>
<feature type="domain" description="AB hydrolase-1" evidence="1">
    <location>
        <begin position="6"/>
        <end position="213"/>
    </location>
</feature>
<accession>A0A841FJS9</accession>
<dbReference type="InterPro" id="IPR029058">
    <property type="entry name" value="AB_hydrolase_fold"/>
</dbReference>
<dbReference type="GO" id="GO:0009694">
    <property type="term" value="P:jasmonic acid metabolic process"/>
    <property type="evidence" value="ECO:0007669"/>
    <property type="project" value="TreeGrafter"/>
</dbReference>
<dbReference type="Gene3D" id="3.40.50.1820">
    <property type="entry name" value="alpha/beta hydrolase"/>
    <property type="match status" value="1"/>
</dbReference>
<organism evidence="2 3">
    <name type="scientific">Phytomonospora endophytica</name>
    <dbReference type="NCBI Taxonomy" id="714109"/>
    <lineage>
        <taxon>Bacteria</taxon>
        <taxon>Bacillati</taxon>
        <taxon>Actinomycetota</taxon>
        <taxon>Actinomycetes</taxon>
        <taxon>Micromonosporales</taxon>
        <taxon>Micromonosporaceae</taxon>
        <taxon>Phytomonospora</taxon>
    </lineage>
</organism>
<dbReference type="Proteomes" id="UP000548476">
    <property type="component" value="Unassembled WGS sequence"/>
</dbReference>
<comment type="caution">
    <text evidence="2">The sequence shown here is derived from an EMBL/GenBank/DDBJ whole genome shotgun (WGS) entry which is preliminary data.</text>
</comment>
<evidence type="ECO:0000259" key="1">
    <source>
        <dbReference type="Pfam" id="PF12697"/>
    </source>
</evidence>
<dbReference type="InterPro" id="IPR000073">
    <property type="entry name" value="AB_hydrolase_1"/>
</dbReference>
<dbReference type="InterPro" id="IPR045889">
    <property type="entry name" value="MES/HNL"/>
</dbReference>
<dbReference type="SUPFAM" id="SSF53474">
    <property type="entry name" value="alpha/beta-Hydrolases"/>
    <property type="match status" value="1"/>
</dbReference>
<dbReference type="GO" id="GO:0080032">
    <property type="term" value="F:methyl jasmonate esterase activity"/>
    <property type="evidence" value="ECO:0007669"/>
    <property type="project" value="TreeGrafter"/>
</dbReference>
<proteinExistence type="predicted"/>
<dbReference type="GO" id="GO:0080031">
    <property type="term" value="F:methyl salicylate esterase activity"/>
    <property type="evidence" value="ECO:0007669"/>
    <property type="project" value="TreeGrafter"/>
</dbReference>
<dbReference type="PANTHER" id="PTHR10992:SF872">
    <property type="entry name" value="METHYLESTERASE 11, CHLOROPLASTIC-RELATED"/>
    <property type="match status" value="1"/>
</dbReference>
<protein>
    <submittedName>
        <fullName evidence="2">Pimeloyl-ACP methyl ester carboxylesterase</fullName>
    </submittedName>
</protein>
<dbReference type="Pfam" id="PF12697">
    <property type="entry name" value="Abhydrolase_6"/>
    <property type="match status" value="1"/>
</dbReference>
<sequence>MADIALVHGSFHGAWCWERVTPLLTAAGHRVHTPDLDGGRKSAADVLSELDGPAILVGHSSGGMLISALARLAPESATALVYLSGFLLAPGRTPHDLGGGRGSLFDRALVVDREAGTMAIRPELAGELFYHDCDPADAARATARLTPEALRRGASGPAEESEVDSTRFYVECLDDRALDPAKQRRMYTETPVEAVYSLDSGHSPFLSRPTELAGVLDAIARSR</sequence>
<evidence type="ECO:0000313" key="2">
    <source>
        <dbReference type="EMBL" id="MBB6036134.1"/>
    </source>
</evidence>
<dbReference type="AlphaFoldDB" id="A0A841FJS9"/>
<dbReference type="EMBL" id="JACHGT010000008">
    <property type="protein sequence ID" value="MBB6036134.1"/>
    <property type="molecule type" value="Genomic_DNA"/>
</dbReference>
<dbReference type="GO" id="GO:0009696">
    <property type="term" value="P:salicylic acid metabolic process"/>
    <property type="evidence" value="ECO:0007669"/>
    <property type="project" value="TreeGrafter"/>
</dbReference>
<reference evidence="2 3" key="1">
    <citation type="submission" date="2020-08" db="EMBL/GenBank/DDBJ databases">
        <title>Genomic Encyclopedia of Type Strains, Phase IV (KMG-IV): sequencing the most valuable type-strain genomes for metagenomic binning, comparative biology and taxonomic classification.</title>
        <authorList>
            <person name="Goeker M."/>
        </authorList>
    </citation>
    <scope>NUCLEOTIDE SEQUENCE [LARGE SCALE GENOMIC DNA]</scope>
    <source>
        <strain evidence="2 3">YIM 65646</strain>
    </source>
</reference>
<dbReference type="PANTHER" id="PTHR10992">
    <property type="entry name" value="METHYLESTERASE FAMILY MEMBER"/>
    <property type="match status" value="1"/>
</dbReference>
<gene>
    <name evidence="2" type="ORF">HNR73_004002</name>
</gene>